<protein>
    <submittedName>
        <fullName evidence="1">Uncharacterized protein</fullName>
    </submittedName>
</protein>
<evidence type="ECO:0000313" key="1">
    <source>
        <dbReference type="EMBL" id="KAI7943951.1"/>
    </source>
</evidence>
<gene>
    <name evidence="1" type="ORF">MJO28_011479</name>
</gene>
<proteinExistence type="predicted"/>
<dbReference type="EMBL" id="CM045875">
    <property type="protein sequence ID" value="KAI7943951.1"/>
    <property type="molecule type" value="Genomic_DNA"/>
</dbReference>
<evidence type="ECO:0000313" key="2">
    <source>
        <dbReference type="Proteomes" id="UP001060170"/>
    </source>
</evidence>
<sequence>MNQKSQISDTVVSIDQRSAQFARIFSLTQIISICRRTYISAFLTTGARSGWPIDKSNNFLIVNNRNGSDLSVSKNRMVVIYESNSRRPQLTIHLQRRDSTSSEHLPRPGLYIIIALIFLILASLLLVVILQFQSRRIDERLEAVKSAQQIPRRRGTDRAGRPPPVGPYILPSSSRLPPATSFPSVSCHGSIPDSASFSSGSQSSNDTDATASNPIDNPQLLPNLYSSVNKHSPKKTVQSPASLRSDHTFKFLDEPTSPTSFKSLHTLPP</sequence>
<reference evidence="2" key="1">
    <citation type="journal article" date="2018" name="BMC Genomics">
        <title>Genomic insights into host adaptation between the wheat stripe rust pathogen (Puccinia striiformis f. sp. tritici) and the barley stripe rust pathogen (Puccinia striiformis f. sp. hordei).</title>
        <authorList>
            <person name="Xia C."/>
            <person name="Wang M."/>
            <person name="Yin C."/>
            <person name="Cornejo O.E."/>
            <person name="Hulbert S.H."/>
            <person name="Chen X."/>
        </authorList>
    </citation>
    <scope>NUCLEOTIDE SEQUENCE [LARGE SCALE GENOMIC DNA]</scope>
    <source>
        <strain evidence="2">93-210</strain>
    </source>
</reference>
<keyword evidence="2" id="KW-1185">Reference proteome</keyword>
<reference evidence="2" key="2">
    <citation type="journal article" date="2018" name="Mol. Plant Microbe Interact.">
        <title>Genome sequence resources for the wheat stripe rust pathogen (Puccinia striiformis f. sp. tritici) and the barley stripe rust pathogen (Puccinia striiformis f. sp. hordei).</title>
        <authorList>
            <person name="Xia C."/>
            <person name="Wang M."/>
            <person name="Yin C."/>
            <person name="Cornejo O.E."/>
            <person name="Hulbert S.H."/>
            <person name="Chen X."/>
        </authorList>
    </citation>
    <scope>NUCLEOTIDE SEQUENCE [LARGE SCALE GENOMIC DNA]</scope>
    <source>
        <strain evidence="2">93-210</strain>
    </source>
</reference>
<name>A0ACC0E3I1_9BASI</name>
<reference evidence="1 2" key="3">
    <citation type="journal article" date="2022" name="Microbiol. Spectr.">
        <title>Folding features and dynamics of 3D genome architecture in plant fungal pathogens.</title>
        <authorList>
            <person name="Xia C."/>
        </authorList>
    </citation>
    <scope>NUCLEOTIDE SEQUENCE [LARGE SCALE GENOMIC DNA]</scope>
    <source>
        <strain evidence="1 2">93-210</strain>
    </source>
</reference>
<dbReference type="Proteomes" id="UP001060170">
    <property type="component" value="Chromosome 11"/>
</dbReference>
<accession>A0ACC0E3I1</accession>
<comment type="caution">
    <text evidence="1">The sequence shown here is derived from an EMBL/GenBank/DDBJ whole genome shotgun (WGS) entry which is preliminary data.</text>
</comment>
<organism evidence="1 2">
    <name type="scientific">Puccinia striiformis f. sp. tritici</name>
    <dbReference type="NCBI Taxonomy" id="168172"/>
    <lineage>
        <taxon>Eukaryota</taxon>
        <taxon>Fungi</taxon>
        <taxon>Dikarya</taxon>
        <taxon>Basidiomycota</taxon>
        <taxon>Pucciniomycotina</taxon>
        <taxon>Pucciniomycetes</taxon>
        <taxon>Pucciniales</taxon>
        <taxon>Pucciniaceae</taxon>
        <taxon>Puccinia</taxon>
    </lineage>
</organism>